<dbReference type="Gene3D" id="3.40.50.620">
    <property type="entry name" value="HUPs"/>
    <property type="match status" value="1"/>
</dbReference>
<keyword evidence="1" id="KW-0472">Membrane</keyword>
<dbReference type="PANTHER" id="PTHR30336">
    <property type="entry name" value="INNER MEMBRANE PROTEIN, PROBABLE PERMEASE"/>
    <property type="match status" value="1"/>
</dbReference>
<feature type="domain" description="DUF218" evidence="2">
    <location>
        <begin position="55"/>
        <end position="196"/>
    </location>
</feature>
<sequence>MPIVRVVTNRYFLGTMVTFLTTTVIMLLGYAMLLFLNFLVVLALYQKSRINQHVDFIIVLGSGLIGGTKVPPLLRQRINKAIDIYDTQKERGETAPKIILSGGQGGDEKIPEGQAMLKYAVTHGVAQTDAIAEDKSKNTYENMQFSKVIIDEMAPKTANIIFVTSNYHTFRASRLAKQVGIDIEGIGAPVSFFFLPNAIICEFIAIYAPKKELKSRWGISHLTCSNCYGLKYGNWLNGVCAKEF</sequence>
<dbReference type="CDD" id="cd06259">
    <property type="entry name" value="YdcF-like"/>
    <property type="match status" value="1"/>
</dbReference>
<dbReference type="Pfam" id="PF02698">
    <property type="entry name" value="DUF218"/>
    <property type="match status" value="1"/>
</dbReference>
<accession>A0ABT0VI28</accession>
<dbReference type="InterPro" id="IPR003848">
    <property type="entry name" value="DUF218"/>
</dbReference>
<feature type="transmembrane region" description="Helical" evidence="1">
    <location>
        <begin position="12"/>
        <end position="45"/>
    </location>
</feature>
<comment type="caution">
    <text evidence="3">The sequence shown here is derived from an EMBL/GenBank/DDBJ whole genome shotgun (WGS) entry which is preliminary data.</text>
</comment>
<proteinExistence type="predicted"/>
<dbReference type="EMBL" id="JAGMVS010000064">
    <property type="protein sequence ID" value="MCM2437489.1"/>
    <property type="molecule type" value="Genomic_DNA"/>
</dbReference>
<keyword evidence="1" id="KW-1133">Transmembrane helix</keyword>
<reference evidence="3" key="1">
    <citation type="submission" date="2021-04" db="EMBL/GenBank/DDBJ databases">
        <title>Taxonomic assessment of Weissella genus.</title>
        <authorList>
            <person name="Fanelli F."/>
            <person name="Chieffi D."/>
            <person name="Dell'Aquila A."/>
            <person name="Gyu-Sung C."/>
            <person name="Franz C.M.A.P."/>
            <person name="Fusco V."/>
        </authorList>
    </citation>
    <scope>NUCLEOTIDE SEQUENCE</scope>
    <source>
        <strain evidence="3">LMG 25373</strain>
    </source>
</reference>
<evidence type="ECO:0000313" key="3">
    <source>
        <dbReference type="EMBL" id="MCM2437489.1"/>
    </source>
</evidence>
<evidence type="ECO:0000259" key="2">
    <source>
        <dbReference type="Pfam" id="PF02698"/>
    </source>
</evidence>
<dbReference type="Proteomes" id="UP001057481">
    <property type="component" value="Unassembled WGS sequence"/>
</dbReference>
<dbReference type="PANTHER" id="PTHR30336:SF18">
    <property type="entry name" value="MEMBRANE PROTEIN"/>
    <property type="match status" value="1"/>
</dbReference>
<dbReference type="InterPro" id="IPR051599">
    <property type="entry name" value="Cell_Envelope_Assoc"/>
</dbReference>
<evidence type="ECO:0000313" key="4">
    <source>
        <dbReference type="Proteomes" id="UP001057481"/>
    </source>
</evidence>
<dbReference type="InterPro" id="IPR014729">
    <property type="entry name" value="Rossmann-like_a/b/a_fold"/>
</dbReference>
<name>A0ABT0VI28_9LACO</name>
<organism evidence="3 4">
    <name type="scientific">Periweissella beninensis</name>
    <dbReference type="NCBI Taxonomy" id="504936"/>
    <lineage>
        <taxon>Bacteria</taxon>
        <taxon>Bacillati</taxon>
        <taxon>Bacillota</taxon>
        <taxon>Bacilli</taxon>
        <taxon>Lactobacillales</taxon>
        <taxon>Lactobacillaceae</taxon>
        <taxon>Periweissella</taxon>
    </lineage>
</organism>
<evidence type="ECO:0000256" key="1">
    <source>
        <dbReference type="SAM" id="Phobius"/>
    </source>
</evidence>
<protein>
    <submittedName>
        <fullName evidence="3">YdcF family protein</fullName>
    </submittedName>
</protein>
<gene>
    <name evidence="3" type="ORF">KAK10_06160</name>
</gene>
<keyword evidence="4" id="KW-1185">Reference proteome</keyword>
<keyword evidence="1" id="KW-0812">Transmembrane</keyword>